<reference evidence="1" key="2">
    <citation type="journal article" date="2021" name="Mar. Drugs">
        <title>Genome Reduction and Secondary Metabolism of the Marine Sponge-Associated Cyanobacterium Leptothoe.</title>
        <authorList>
            <person name="Konstantinou D."/>
            <person name="Popin R.V."/>
            <person name="Fewer D.P."/>
            <person name="Sivonen K."/>
            <person name="Gkelis S."/>
        </authorList>
    </citation>
    <scope>NUCLEOTIDE SEQUENCE</scope>
    <source>
        <strain evidence="1">TAU-MAC 1115</strain>
    </source>
</reference>
<reference evidence="1" key="1">
    <citation type="submission" date="2020-11" db="EMBL/GenBank/DDBJ databases">
        <authorList>
            <person name="Konstantinou D."/>
            <person name="Gkelis S."/>
            <person name="Popin R."/>
            <person name="Fewer D."/>
            <person name="Sivonen K."/>
        </authorList>
    </citation>
    <scope>NUCLEOTIDE SEQUENCE</scope>
    <source>
        <strain evidence="1">TAU-MAC 1115</strain>
    </source>
</reference>
<sequence length="335" mass="38799">MHTPDMRQAPDCPSSLAEPAKMAELWARKYLGSLEARSQSWANGFEVKPRIVIARRLVSELRTASAKAWHLTESLLAYEVQRHGINATLIDPWKVSKDVHTVYVKALAAYGKEISPQRLSVKISGALGKLRQRYTAVDPRLIGFVSMQFHYCGKILVDSAPSIERKILMSYFKVIDDHLYMPLQRAYNAAAHYSYGDERLTVIQTLLPHITTIAKNVVTRVNQLYPNYCSYTDRLNNPLVQISSIRDAEMFQVYLWTCVLEQRFDSIQEELFPLCVMLYPTLKVNWELVRQMLHLLAREFKDYVTHNQMLFYAPYQDALWEMFSPNIFPDIIELD</sequence>
<accession>A0A947DJ46</accession>
<name>A0A947DJ46_9CYAN</name>
<keyword evidence="2" id="KW-1185">Reference proteome</keyword>
<protein>
    <submittedName>
        <fullName evidence="1">Uncharacterized protein</fullName>
    </submittedName>
</protein>
<organism evidence="1 2">
    <name type="scientific">Leptothoe spongobia TAU-MAC 1115</name>
    <dbReference type="NCBI Taxonomy" id="1967444"/>
    <lineage>
        <taxon>Bacteria</taxon>
        <taxon>Bacillati</taxon>
        <taxon>Cyanobacteriota</taxon>
        <taxon>Cyanophyceae</taxon>
        <taxon>Nodosilineales</taxon>
        <taxon>Cymatolegaceae</taxon>
        <taxon>Leptothoe</taxon>
        <taxon>Leptothoe spongobia</taxon>
    </lineage>
</organism>
<dbReference type="AlphaFoldDB" id="A0A947DJ46"/>
<evidence type="ECO:0000313" key="2">
    <source>
        <dbReference type="Proteomes" id="UP000717364"/>
    </source>
</evidence>
<dbReference type="Proteomes" id="UP000717364">
    <property type="component" value="Unassembled WGS sequence"/>
</dbReference>
<evidence type="ECO:0000313" key="1">
    <source>
        <dbReference type="EMBL" id="MBT9316941.1"/>
    </source>
</evidence>
<dbReference type="InterPro" id="IPR009050">
    <property type="entry name" value="Globin-like_sf"/>
</dbReference>
<comment type="caution">
    <text evidence="1">The sequence shown here is derived from an EMBL/GenBank/DDBJ whole genome shotgun (WGS) entry which is preliminary data.</text>
</comment>
<dbReference type="EMBL" id="JADOES010000036">
    <property type="protein sequence ID" value="MBT9316941.1"/>
    <property type="molecule type" value="Genomic_DNA"/>
</dbReference>
<proteinExistence type="predicted"/>
<dbReference type="SUPFAM" id="SSF46458">
    <property type="entry name" value="Globin-like"/>
    <property type="match status" value="1"/>
</dbReference>
<gene>
    <name evidence="1" type="ORF">IXB50_16040</name>
</gene>